<keyword evidence="7" id="KW-0411">Iron-sulfur</keyword>
<dbReference type="PROSITE" id="PS51918">
    <property type="entry name" value="RADICAL_SAM"/>
    <property type="match status" value="1"/>
</dbReference>
<evidence type="ECO:0000256" key="7">
    <source>
        <dbReference type="ARBA" id="ARBA00023014"/>
    </source>
</evidence>
<comment type="cofactor">
    <cofactor evidence="1">
        <name>[4Fe-4S] cluster</name>
        <dbReference type="ChEBI" id="CHEBI:49883"/>
    </cofactor>
</comment>
<dbReference type="SUPFAM" id="SSF52242">
    <property type="entry name" value="Cobalamin (vitamin B12)-binding domain"/>
    <property type="match status" value="1"/>
</dbReference>
<dbReference type="InterPro" id="IPR007197">
    <property type="entry name" value="rSAM"/>
</dbReference>
<dbReference type="GO" id="GO:0046872">
    <property type="term" value="F:metal ion binding"/>
    <property type="evidence" value="ECO:0007669"/>
    <property type="project" value="UniProtKB-KW"/>
</dbReference>
<dbReference type="CDD" id="cd01335">
    <property type="entry name" value="Radical_SAM"/>
    <property type="match status" value="1"/>
</dbReference>
<dbReference type="InterPro" id="IPR058240">
    <property type="entry name" value="rSAM_sf"/>
</dbReference>
<dbReference type="InterPro" id="IPR051198">
    <property type="entry name" value="BchE-like"/>
</dbReference>
<evidence type="ECO:0000259" key="8">
    <source>
        <dbReference type="PROSITE" id="PS51332"/>
    </source>
</evidence>
<dbReference type="PROSITE" id="PS51332">
    <property type="entry name" value="B12_BINDING"/>
    <property type="match status" value="1"/>
</dbReference>
<evidence type="ECO:0000256" key="5">
    <source>
        <dbReference type="ARBA" id="ARBA00022723"/>
    </source>
</evidence>
<dbReference type="GO" id="GO:0051539">
    <property type="term" value="F:4 iron, 4 sulfur cluster binding"/>
    <property type="evidence" value="ECO:0007669"/>
    <property type="project" value="UniProtKB-KW"/>
</dbReference>
<dbReference type="CDD" id="cd02068">
    <property type="entry name" value="radical_SAM_B12_BD"/>
    <property type="match status" value="1"/>
</dbReference>
<protein>
    <submittedName>
        <fullName evidence="10">B12-binding domain-containing radical SAM protein</fullName>
    </submittedName>
</protein>
<dbReference type="InterPro" id="IPR034466">
    <property type="entry name" value="Methyltransferase_Class_B"/>
</dbReference>
<evidence type="ECO:0000256" key="2">
    <source>
        <dbReference type="ARBA" id="ARBA00022603"/>
    </source>
</evidence>
<keyword evidence="3" id="KW-0808">Transferase</keyword>
<dbReference type="GO" id="GO:0003824">
    <property type="term" value="F:catalytic activity"/>
    <property type="evidence" value="ECO:0007669"/>
    <property type="project" value="InterPro"/>
</dbReference>
<keyword evidence="5" id="KW-0479">Metal-binding</keyword>
<dbReference type="EMBL" id="DQVM01000116">
    <property type="protein sequence ID" value="HIQ30138.1"/>
    <property type="molecule type" value="Genomic_DNA"/>
</dbReference>
<comment type="caution">
    <text evidence="10">The sequence shown here is derived from an EMBL/GenBank/DDBJ whole genome shotgun (WGS) entry which is preliminary data.</text>
</comment>
<evidence type="ECO:0000259" key="9">
    <source>
        <dbReference type="PROSITE" id="PS51918"/>
    </source>
</evidence>
<evidence type="ECO:0000313" key="10">
    <source>
        <dbReference type="EMBL" id="HIQ30138.1"/>
    </source>
</evidence>
<dbReference type="InterPro" id="IPR006158">
    <property type="entry name" value="Cobalamin-bd"/>
</dbReference>
<dbReference type="SFLD" id="SFLDG01082">
    <property type="entry name" value="B12-binding_domain_containing"/>
    <property type="match status" value="1"/>
</dbReference>
<name>A0A833A4Z4_CALS0</name>
<evidence type="ECO:0000256" key="6">
    <source>
        <dbReference type="ARBA" id="ARBA00023004"/>
    </source>
</evidence>
<organism evidence="10 11">
    <name type="scientific">Caldiarchaeum subterraneum</name>
    <dbReference type="NCBI Taxonomy" id="311458"/>
    <lineage>
        <taxon>Archaea</taxon>
        <taxon>Nitrososphaerota</taxon>
        <taxon>Candidatus Caldarchaeales</taxon>
        <taxon>Candidatus Caldarchaeaceae</taxon>
        <taxon>Candidatus Caldarchaeum</taxon>
    </lineage>
</organism>
<dbReference type="InterPro" id="IPR036724">
    <property type="entry name" value="Cobalamin-bd_sf"/>
</dbReference>
<dbReference type="GO" id="GO:0005829">
    <property type="term" value="C:cytosol"/>
    <property type="evidence" value="ECO:0007669"/>
    <property type="project" value="TreeGrafter"/>
</dbReference>
<evidence type="ECO:0000256" key="3">
    <source>
        <dbReference type="ARBA" id="ARBA00022679"/>
    </source>
</evidence>
<feature type="domain" description="Radical SAM core" evidence="9">
    <location>
        <begin position="194"/>
        <end position="418"/>
    </location>
</feature>
<feature type="domain" description="B12-binding" evidence="8">
    <location>
        <begin position="3"/>
        <end position="136"/>
    </location>
</feature>
<dbReference type="Gene3D" id="3.40.50.280">
    <property type="entry name" value="Cobalamin-binding domain"/>
    <property type="match status" value="1"/>
</dbReference>
<dbReference type="SFLD" id="SFLDG01123">
    <property type="entry name" value="methyltransferase_(Class_B)"/>
    <property type="match status" value="1"/>
</dbReference>
<keyword evidence="6" id="KW-0408">Iron</keyword>
<dbReference type="InterPro" id="IPR023404">
    <property type="entry name" value="rSAM_horseshoe"/>
</dbReference>
<dbReference type="SUPFAM" id="SSF102114">
    <property type="entry name" value="Radical SAM enzymes"/>
    <property type="match status" value="1"/>
</dbReference>
<keyword evidence="4" id="KW-0949">S-adenosyl-L-methionine</keyword>
<dbReference type="InterPro" id="IPR006638">
    <property type="entry name" value="Elp3/MiaA/NifB-like_rSAM"/>
</dbReference>
<dbReference type="Gene3D" id="3.80.30.20">
    <property type="entry name" value="tm_1862 like domain"/>
    <property type="match status" value="1"/>
</dbReference>
<evidence type="ECO:0000313" key="11">
    <source>
        <dbReference type="Proteomes" id="UP000608579"/>
    </source>
</evidence>
<dbReference type="PANTHER" id="PTHR43409">
    <property type="entry name" value="ANAEROBIC MAGNESIUM-PROTOPORPHYRIN IX MONOMETHYL ESTER CYCLASE-RELATED"/>
    <property type="match status" value="1"/>
</dbReference>
<dbReference type="Pfam" id="PF02310">
    <property type="entry name" value="B12-binding"/>
    <property type="match status" value="1"/>
</dbReference>
<dbReference type="AlphaFoldDB" id="A0A833A4Z4"/>
<accession>A0A833A4Z4</accession>
<dbReference type="SFLD" id="SFLDS00029">
    <property type="entry name" value="Radical_SAM"/>
    <property type="match status" value="1"/>
</dbReference>
<dbReference type="PANTHER" id="PTHR43409:SF7">
    <property type="entry name" value="BLL1977 PROTEIN"/>
    <property type="match status" value="1"/>
</dbReference>
<dbReference type="SMART" id="SM00729">
    <property type="entry name" value="Elp3"/>
    <property type="match status" value="1"/>
</dbReference>
<dbReference type="Proteomes" id="UP000608579">
    <property type="component" value="Unassembled WGS sequence"/>
</dbReference>
<keyword evidence="2" id="KW-0489">Methyltransferase</keyword>
<dbReference type="Pfam" id="PF04055">
    <property type="entry name" value="Radical_SAM"/>
    <property type="match status" value="1"/>
</dbReference>
<reference evidence="10" key="1">
    <citation type="journal article" date="2020" name="ISME J.">
        <title>Gammaproteobacteria mediating utilization of methyl-, sulfur- and petroleum organic compounds in deep ocean hydrothermal plumes.</title>
        <authorList>
            <person name="Zhou Z."/>
            <person name="Liu Y."/>
            <person name="Pan J."/>
            <person name="Cron B.R."/>
            <person name="Toner B.M."/>
            <person name="Anantharaman K."/>
            <person name="Breier J.A."/>
            <person name="Dick G.J."/>
            <person name="Li M."/>
        </authorList>
    </citation>
    <scope>NUCLEOTIDE SEQUENCE</scope>
    <source>
        <strain evidence="10">SZUA-1515</strain>
    </source>
</reference>
<evidence type="ECO:0000256" key="4">
    <source>
        <dbReference type="ARBA" id="ARBA00022691"/>
    </source>
</evidence>
<proteinExistence type="predicted"/>
<sequence length="459" mass="53357">MQHDVVLIFPYFDDGRSRQFKFPPLGIGYIASYLRRFGYKVKIIDCTFSTWEHVIAEAQKANAKVIGIYSMLSMVNNAIQMAKTLRGCCELLVAGGPMPSAYPQKFLGVFDVVVQGEGEETMVELMEYVEGRRELGDIRGIYAAGNIVKETQHSVNGGFLFTGQRPLIKNLDTLPFPARELYDNESYRRYYRSNFGYTMTSMVASRGCPFSCGFCWRPDYGRVYRVRSPSNIVDEMEEVRYRYGYERIWFADELFIANKKHTMALCKEIIERGLDVEWECLARADLIDDELAKAMRRAGCYKIIFGLESGDDRTLKLMNKQLKVEQSKRAVETIKRNGIKAGAFFILGYPGENNETMLNTIRFASSLPLDYFSMTIPYPLPGTDLYERVKHKMLTEEWEKPRNGWDHKLLFEHDFSNEKLRYGIWMAVTRAKLRKKLGPLYRLLKPWEVYTEFRFKRMS</sequence>
<evidence type="ECO:0000256" key="1">
    <source>
        <dbReference type="ARBA" id="ARBA00001966"/>
    </source>
</evidence>
<dbReference type="GO" id="GO:0031419">
    <property type="term" value="F:cobalamin binding"/>
    <property type="evidence" value="ECO:0007669"/>
    <property type="project" value="InterPro"/>
</dbReference>
<gene>
    <name evidence="10" type="ORF">EYH45_06205</name>
</gene>